<evidence type="ECO:0000313" key="3">
    <source>
        <dbReference type="EMBL" id="PJJ58588.1"/>
    </source>
</evidence>
<dbReference type="RefSeq" id="WP_039339409.1">
    <property type="nucleotide sequence ID" value="NZ_PGEZ01000001.1"/>
</dbReference>
<dbReference type="Proteomes" id="UP000230842">
    <property type="component" value="Unassembled WGS sequence"/>
</dbReference>
<keyword evidence="1" id="KW-1133">Transmembrane helix</keyword>
<keyword evidence="1" id="KW-0812">Transmembrane</keyword>
<accession>A0A0B2BVB4</accession>
<protein>
    <submittedName>
        <fullName evidence="3">TadE-like protein</fullName>
    </submittedName>
</protein>
<proteinExistence type="predicted"/>
<keyword evidence="1" id="KW-0472">Membrane</keyword>
<feature type="domain" description="TadE-like" evidence="2">
    <location>
        <begin position="11"/>
        <end position="53"/>
    </location>
</feature>
<organism evidence="3 4">
    <name type="scientific">Mumia flava</name>
    <dbReference type="NCBI Taxonomy" id="1348852"/>
    <lineage>
        <taxon>Bacteria</taxon>
        <taxon>Bacillati</taxon>
        <taxon>Actinomycetota</taxon>
        <taxon>Actinomycetes</taxon>
        <taxon>Propionibacteriales</taxon>
        <taxon>Nocardioidaceae</taxon>
        <taxon>Mumia</taxon>
    </lineage>
</organism>
<feature type="transmembrane region" description="Helical" evidence="1">
    <location>
        <begin position="12"/>
        <end position="38"/>
    </location>
</feature>
<evidence type="ECO:0000313" key="4">
    <source>
        <dbReference type="Proteomes" id="UP000230842"/>
    </source>
</evidence>
<reference evidence="3 4" key="1">
    <citation type="submission" date="2017-11" db="EMBL/GenBank/DDBJ databases">
        <title>Genomic Encyclopedia of Archaeal and Bacterial Type Strains, Phase II (KMG-II): From Individual Species to Whole Genera.</title>
        <authorList>
            <person name="Goeker M."/>
        </authorList>
    </citation>
    <scope>NUCLEOTIDE SEQUENCE [LARGE SCALE GENOMIC DNA]</scope>
    <source>
        <strain evidence="3 4">DSM 27763</strain>
    </source>
</reference>
<evidence type="ECO:0000256" key="1">
    <source>
        <dbReference type="SAM" id="Phobius"/>
    </source>
</evidence>
<gene>
    <name evidence="3" type="ORF">CLV56_2840</name>
</gene>
<dbReference type="InterPro" id="IPR012495">
    <property type="entry name" value="TadE-like_dom"/>
</dbReference>
<dbReference type="AlphaFoldDB" id="A0A0B2BVB4"/>
<dbReference type="Pfam" id="PF07811">
    <property type="entry name" value="TadE"/>
    <property type="match status" value="1"/>
</dbReference>
<comment type="caution">
    <text evidence="3">The sequence shown here is derived from an EMBL/GenBank/DDBJ whole genome shotgun (WGS) entry which is preliminary data.</text>
</comment>
<keyword evidence="4" id="KW-1185">Reference proteome</keyword>
<dbReference type="EMBL" id="PGEZ01000001">
    <property type="protein sequence ID" value="PJJ58588.1"/>
    <property type="molecule type" value="Genomic_DNA"/>
</dbReference>
<evidence type="ECO:0000259" key="2">
    <source>
        <dbReference type="Pfam" id="PF07811"/>
    </source>
</evidence>
<name>A0A0B2BVB4_9ACTN</name>
<sequence length="130" mass="13598">MTRRRRAGDRGSAVADYCLVMVLLVPLVLGVLQVGFVLHVRNTLTAAAADGARVAARADGSADSGADRTREAISRALSPRHARQVTVTTEKVAGQPVVVVRAESTVPALGVFGPQMDVSGTGRAILEPRL</sequence>